<accession>A0A4Y3TM22</accession>
<evidence type="ECO:0000313" key="1">
    <source>
        <dbReference type="EMBL" id="GEB83406.1"/>
    </source>
</evidence>
<proteinExistence type="predicted"/>
<organism evidence="1 2">
    <name type="scientific">Acetobacter orleanensis</name>
    <dbReference type="NCBI Taxonomy" id="104099"/>
    <lineage>
        <taxon>Bacteria</taxon>
        <taxon>Pseudomonadati</taxon>
        <taxon>Pseudomonadota</taxon>
        <taxon>Alphaproteobacteria</taxon>
        <taxon>Acetobacterales</taxon>
        <taxon>Acetobacteraceae</taxon>
        <taxon>Acetobacter</taxon>
    </lineage>
</organism>
<reference evidence="1 2" key="1">
    <citation type="submission" date="2019-06" db="EMBL/GenBank/DDBJ databases">
        <title>Whole genome shotgun sequence of Acetobacter orleanensis NBRC 13752.</title>
        <authorList>
            <person name="Hosoyama A."/>
            <person name="Uohara A."/>
            <person name="Ohji S."/>
            <person name="Ichikawa N."/>
        </authorList>
    </citation>
    <scope>NUCLEOTIDE SEQUENCE [LARGE SCALE GENOMIC DNA]</scope>
    <source>
        <strain evidence="1 2">NBRC 13752</strain>
    </source>
</reference>
<comment type="caution">
    <text evidence="1">The sequence shown here is derived from an EMBL/GenBank/DDBJ whole genome shotgun (WGS) entry which is preliminary data.</text>
</comment>
<protein>
    <submittedName>
        <fullName evidence="1">Uncharacterized protein</fullName>
    </submittedName>
</protein>
<dbReference type="AlphaFoldDB" id="A0A4Y3TM22"/>
<name>A0A4Y3TM22_9PROT</name>
<dbReference type="InterPro" id="IPR025522">
    <property type="entry name" value="DUF4410"/>
</dbReference>
<gene>
    <name evidence="1" type="ORF">AOR01nite_18830</name>
</gene>
<dbReference type="Pfam" id="PF14366">
    <property type="entry name" value="DUF4410"/>
    <property type="match status" value="1"/>
</dbReference>
<dbReference type="Proteomes" id="UP000317617">
    <property type="component" value="Unassembled WGS sequence"/>
</dbReference>
<dbReference type="EMBL" id="BJMU01000010">
    <property type="protein sequence ID" value="GEB83406.1"/>
    <property type="molecule type" value="Genomic_DNA"/>
</dbReference>
<keyword evidence="2" id="KW-1185">Reference proteome</keyword>
<sequence length="189" mass="20232">MVVNDTQPVAPVAVTVTTNMPRTMENAKRLDQNMQALAAGLAKKLEVAGIIAHAATTSETLPQANGRDLALVVDIGIIEGGNAWARELVGFGTGQSRLHSHIILYDERGTQLTNLMDFTVKANSGYMPGVLAGAWNPIGFGVHSAHAIAKEALSDGHEDADRTAEAIVTKMVDYYRTNGWLPPENERNG</sequence>
<evidence type="ECO:0000313" key="2">
    <source>
        <dbReference type="Proteomes" id="UP000317617"/>
    </source>
</evidence>